<gene>
    <name evidence="4" type="ORF">HHI36_022231</name>
</gene>
<dbReference type="InterPro" id="IPR051876">
    <property type="entry name" value="ODA-DC/CCD"/>
</dbReference>
<evidence type="ECO:0000256" key="1">
    <source>
        <dbReference type="ARBA" id="ARBA00023054"/>
    </source>
</evidence>
<accession>A0ABD2MZ92</accession>
<reference evidence="4 5" key="1">
    <citation type="journal article" date="2021" name="BMC Biol.">
        <title>Horizontally acquired antibacterial genes associated with adaptive radiation of ladybird beetles.</title>
        <authorList>
            <person name="Li H.S."/>
            <person name="Tang X.F."/>
            <person name="Huang Y.H."/>
            <person name="Xu Z.Y."/>
            <person name="Chen M.L."/>
            <person name="Du X.Y."/>
            <person name="Qiu B.Y."/>
            <person name="Chen P.T."/>
            <person name="Zhang W."/>
            <person name="Slipinski A."/>
            <person name="Escalona H.E."/>
            <person name="Waterhouse R.M."/>
            <person name="Zwick A."/>
            <person name="Pang H."/>
        </authorList>
    </citation>
    <scope>NUCLEOTIDE SEQUENCE [LARGE SCALE GENOMIC DNA]</scope>
    <source>
        <strain evidence="4">SYSU2018</strain>
    </source>
</reference>
<comment type="caution">
    <text evidence="4">The sequence shown here is derived from an EMBL/GenBank/DDBJ whole genome shotgun (WGS) entry which is preliminary data.</text>
</comment>
<dbReference type="Proteomes" id="UP001516400">
    <property type="component" value="Unassembled WGS sequence"/>
</dbReference>
<name>A0ABD2MZ92_9CUCU</name>
<dbReference type="Pfam" id="PF21773">
    <property type="entry name" value="ODAD1_CC"/>
    <property type="match status" value="1"/>
</dbReference>
<keyword evidence="5" id="KW-1185">Reference proteome</keyword>
<protein>
    <recommendedName>
        <fullName evidence="3">ODAD1 central coiled coil region domain-containing protein</fullName>
    </recommendedName>
</protein>
<dbReference type="EMBL" id="JABFTP020000042">
    <property type="protein sequence ID" value="KAL3271761.1"/>
    <property type="molecule type" value="Genomic_DNA"/>
</dbReference>
<evidence type="ECO:0000259" key="3">
    <source>
        <dbReference type="Pfam" id="PF21773"/>
    </source>
</evidence>
<feature type="coiled-coil region" evidence="2">
    <location>
        <begin position="169"/>
        <end position="235"/>
    </location>
</feature>
<dbReference type="PANTHER" id="PTHR21694:SF18">
    <property type="entry name" value="COILED-COIL DOMAIN-CONTAINING PROTEIN 63"/>
    <property type="match status" value="1"/>
</dbReference>
<sequence>MGPIEMCIREEGRHEYFLWRVSNFNLIWEKLLETLSDGKKMMLNIIEEASSAYDQREEWCAKLHALKMKAKNDELLHTQDLREMQRIMDHDGKLREFLSVKGQKRIMKDLEIKEQTRRETLIKDEEKQVEVYENTLKQIQDFCQENNIDRIAAKYLKQEEENFALFNYVNELHHELENSNKELDALQIKLDEQKAASANDIKDQQASVKMIDEYLGQVKQEVQEAGEVLKGTEEKFKSILDGIFQIFNILECDHVPILELIGNNTSINSNNVSIYLSLIEKRVSELITIAFVTDSSVFCEEENLELENIS</sequence>
<proteinExistence type="predicted"/>
<evidence type="ECO:0000313" key="4">
    <source>
        <dbReference type="EMBL" id="KAL3271761.1"/>
    </source>
</evidence>
<evidence type="ECO:0000256" key="2">
    <source>
        <dbReference type="SAM" id="Coils"/>
    </source>
</evidence>
<feature type="domain" description="ODAD1 central coiled coil region" evidence="3">
    <location>
        <begin position="22"/>
        <end position="262"/>
    </location>
</feature>
<dbReference type="PANTHER" id="PTHR21694">
    <property type="entry name" value="COILED-COIL DOMAIN-CONTAINING PROTEIN 63"/>
    <property type="match status" value="1"/>
</dbReference>
<dbReference type="AlphaFoldDB" id="A0ABD2MZ92"/>
<organism evidence="4 5">
    <name type="scientific">Cryptolaemus montrouzieri</name>
    <dbReference type="NCBI Taxonomy" id="559131"/>
    <lineage>
        <taxon>Eukaryota</taxon>
        <taxon>Metazoa</taxon>
        <taxon>Ecdysozoa</taxon>
        <taxon>Arthropoda</taxon>
        <taxon>Hexapoda</taxon>
        <taxon>Insecta</taxon>
        <taxon>Pterygota</taxon>
        <taxon>Neoptera</taxon>
        <taxon>Endopterygota</taxon>
        <taxon>Coleoptera</taxon>
        <taxon>Polyphaga</taxon>
        <taxon>Cucujiformia</taxon>
        <taxon>Coccinelloidea</taxon>
        <taxon>Coccinellidae</taxon>
        <taxon>Scymninae</taxon>
        <taxon>Scymnini</taxon>
        <taxon>Cryptolaemus</taxon>
    </lineage>
</organism>
<evidence type="ECO:0000313" key="5">
    <source>
        <dbReference type="Proteomes" id="UP001516400"/>
    </source>
</evidence>
<dbReference type="InterPro" id="IPR049258">
    <property type="entry name" value="ODAD1_CC"/>
</dbReference>
<keyword evidence="1 2" id="KW-0175">Coiled coil</keyword>